<dbReference type="EMBL" id="JBHFFA010000006">
    <property type="protein sequence ID" value="KAL2623084.1"/>
    <property type="molecule type" value="Genomic_DNA"/>
</dbReference>
<protein>
    <submittedName>
        <fullName evidence="1">Uncharacterized protein</fullName>
    </submittedName>
</protein>
<evidence type="ECO:0000313" key="2">
    <source>
        <dbReference type="Proteomes" id="UP001605036"/>
    </source>
</evidence>
<sequence length="87" mass="9946">MCELNIELLQESGLMDEIDRLHSRSFSVRVELLLIAFVDRLRVRGGLVLGAVDDRPNFVPWIWVSISHGGDGWTVSKASLRHRALRY</sequence>
<reference evidence="1 2" key="1">
    <citation type="submission" date="2024-09" db="EMBL/GenBank/DDBJ databases">
        <title>Chromosome-scale assembly of Riccia fluitans.</title>
        <authorList>
            <person name="Paukszto L."/>
            <person name="Sawicki J."/>
            <person name="Karawczyk K."/>
            <person name="Piernik-Szablinska J."/>
            <person name="Szczecinska M."/>
            <person name="Mazdziarz M."/>
        </authorList>
    </citation>
    <scope>NUCLEOTIDE SEQUENCE [LARGE SCALE GENOMIC DNA]</scope>
    <source>
        <strain evidence="1">Rf_01</strain>
        <tissue evidence="1">Aerial parts of the thallus</tissue>
    </source>
</reference>
<keyword evidence="2" id="KW-1185">Reference proteome</keyword>
<proteinExistence type="predicted"/>
<evidence type="ECO:0000313" key="1">
    <source>
        <dbReference type="EMBL" id="KAL2623084.1"/>
    </source>
</evidence>
<dbReference type="AlphaFoldDB" id="A0ABD1Y8L5"/>
<gene>
    <name evidence="1" type="ORF">R1flu_003289</name>
</gene>
<organism evidence="1 2">
    <name type="scientific">Riccia fluitans</name>
    <dbReference type="NCBI Taxonomy" id="41844"/>
    <lineage>
        <taxon>Eukaryota</taxon>
        <taxon>Viridiplantae</taxon>
        <taxon>Streptophyta</taxon>
        <taxon>Embryophyta</taxon>
        <taxon>Marchantiophyta</taxon>
        <taxon>Marchantiopsida</taxon>
        <taxon>Marchantiidae</taxon>
        <taxon>Marchantiales</taxon>
        <taxon>Ricciaceae</taxon>
        <taxon>Riccia</taxon>
    </lineage>
</organism>
<accession>A0ABD1Y8L5</accession>
<comment type="caution">
    <text evidence="1">The sequence shown here is derived from an EMBL/GenBank/DDBJ whole genome shotgun (WGS) entry which is preliminary data.</text>
</comment>
<dbReference type="Proteomes" id="UP001605036">
    <property type="component" value="Unassembled WGS sequence"/>
</dbReference>
<name>A0ABD1Y8L5_9MARC</name>